<dbReference type="EMBL" id="UGJE01000002">
    <property type="protein sequence ID" value="STQ85977.1"/>
    <property type="molecule type" value="Genomic_DNA"/>
</dbReference>
<keyword evidence="14" id="KW-1185">Reference proteome</keyword>
<evidence type="ECO:0000256" key="4">
    <source>
        <dbReference type="ARBA" id="ARBA00022695"/>
    </source>
</evidence>
<comment type="similarity">
    <text evidence="8">Belongs to the tRNA nucleotidyltransferase/poly(A) polymerase family.</text>
</comment>
<evidence type="ECO:0000256" key="6">
    <source>
        <dbReference type="ARBA" id="ARBA00022741"/>
    </source>
</evidence>
<evidence type="ECO:0000256" key="2">
    <source>
        <dbReference type="ARBA" id="ARBA00022679"/>
    </source>
</evidence>
<evidence type="ECO:0000256" key="8">
    <source>
        <dbReference type="RuleBase" id="RU003953"/>
    </source>
</evidence>
<reference evidence="12 13" key="1">
    <citation type="journal article" date="2014" name="Genome Announc.">
        <title>Draft genome sequences of eight enterohepatic helicobacter species isolated from both laboratory and wild rodents.</title>
        <authorList>
            <person name="Sheh A."/>
            <person name="Shen Z."/>
            <person name="Fox J.G."/>
        </authorList>
    </citation>
    <scope>NUCLEOTIDE SEQUENCE [LARGE SCALE GENOMIC DNA]</scope>
    <source>
        <strain evidence="12 13">ST1</strain>
    </source>
</reference>
<evidence type="ECO:0000256" key="5">
    <source>
        <dbReference type="ARBA" id="ARBA00022723"/>
    </source>
</evidence>
<dbReference type="PANTHER" id="PTHR46173">
    <property type="entry name" value="CCA TRNA NUCLEOTIDYLTRANSFERASE 1, MITOCHONDRIAL"/>
    <property type="match status" value="1"/>
</dbReference>
<dbReference type="OrthoDB" id="9805698at2"/>
<keyword evidence="2 8" id="KW-0808">Transferase</keyword>
<keyword evidence="6" id="KW-0547">Nucleotide-binding</keyword>
<dbReference type="GO" id="GO:0046872">
    <property type="term" value="F:metal ion binding"/>
    <property type="evidence" value="ECO:0007669"/>
    <property type="project" value="UniProtKB-KW"/>
</dbReference>
<keyword evidence="3" id="KW-0819">tRNA processing</keyword>
<name>A0A377PTP2_9HELI</name>
<feature type="domain" description="Poly A polymerase head" evidence="9">
    <location>
        <begin position="77"/>
        <end position="217"/>
    </location>
</feature>
<keyword evidence="8" id="KW-0694">RNA-binding</keyword>
<dbReference type="GO" id="GO:0000166">
    <property type="term" value="F:nucleotide binding"/>
    <property type="evidence" value="ECO:0007669"/>
    <property type="project" value="UniProtKB-KW"/>
</dbReference>
<sequence>MVLDSIKLSIPNALIGILQVLRLHGFEGCIVGGYVRDSICRILHHKNMPNQDFSSKNFINHNLLHETSKRTILNTLQDTKLKFTPKDWDIATNAKPSEVLEIFGFYNAYFKIIKLGIKYGTLGIRPLFTNDVGLIEITTYRIEGKYSDSRRPDNVIFTTSLQKDLARRDFSMNAIAFILQDDDSKEPQEYFTQDHCDINMRICDYFSGVESIKQKEIICVGDANMRFSEDALRIMRALRFGAVLQPRFDISKDTKLAIIACKRNLAHISKERILHEYNIMLLGSHVTSIAIDYRQVLEIIYPELSLMSKQQYYINMLALSHAPNILNVRLAIFFYSIDSKHILAALKRMRYDSKTLRDISKILALQNRSFPSSRFEIKESLGFAGEIIFKHYLQMLKAQALALEELQNTSLDIEIEDFELHKYKGMDISKYAINILEQDSKSKESSFKDKPKFSKAYSIADIEYIEIQSYDIIKSSECFLLLHLPIDGNDIMYLLDKQGINDKKMIGKLLNELLYYAMKQNMVSKQAKCKIYSKTEYSSMRDMLLDKAREMIISIGN</sequence>
<keyword evidence="4 11" id="KW-0548">Nucleotidyltransferase</keyword>
<dbReference type="InterPro" id="IPR043519">
    <property type="entry name" value="NT_sf"/>
</dbReference>
<dbReference type="Gene3D" id="1.10.3090.10">
    <property type="entry name" value="cca-adding enzyme, domain 2"/>
    <property type="match status" value="1"/>
</dbReference>
<dbReference type="RefSeq" id="WP_034557914.1">
    <property type="nucleotide sequence ID" value="NZ_FZML01000005.1"/>
</dbReference>
<dbReference type="GO" id="GO:0008033">
    <property type="term" value="P:tRNA processing"/>
    <property type="evidence" value="ECO:0007669"/>
    <property type="project" value="UniProtKB-KW"/>
</dbReference>
<dbReference type="SUPFAM" id="SSF81301">
    <property type="entry name" value="Nucleotidyltransferase"/>
    <property type="match status" value="1"/>
</dbReference>
<dbReference type="GO" id="GO:0004810">
    <property type="term" value="F:CCA tRNA nucleotidyltransferase activity"/>
    <property type="evidence" value="ECO:0007669"/>
    <property type="project" value="UniProtKB-EC"/>
</dbReference>
<gene>
    <name evidence="11" type="primary">cca</name>
    <name evidence="12" type="ORF">LS73_002215</name>
    <name evidence="11" type="ORF">NCTC12714_00767</name>
</gene>
<evidence type="ECO:0000259" key="10">
    <source>
        <dbReference type="Pfam" id="PF12627"/>
    </source>
</evidence>
<evidence type="ECO:0000313" key="11">
    <source>
        <dbReference type="EMBL" id="STQ85977.1"/>
    </source>
</evidence>
<evidence type="ECO:0000256" key="7">
    <source>
        <dbReference type="ARBA" id="ARBA00022842"/>
    </source>
</evidence>
<feature type="domain" description="tRNA nucleotidyltransferase/poly(A) polymerase RNA and SrmB- binding" evidence="10">
    <location>
        <begin position="248"/>
        <end position="304"/>
    </location>
</feature>
<keyword evidence="5" id="KW-0479">Metal-binding</keyword>
<dbReference type="InterPro" id="IPR050264">
    <property type="entry name" value="Bact_CCA-adding_enz_type3_sf"/>
</dbReference>
<dbReference type="EMBL" id="JRPD02000003">
    <property type="protein sequence ID" value="TLE01112.1"/>
    <property type="molecule type" value="Genomic_DNA"/>
</dbReference>
<dbReference type="Pfam" id="PF01743">
    <property type="entry name" value="PolyA_pol"/>
    <property type="match status" value="1"/>
</dbReference>
<dbReference type="PANTHER" id="PTHR46173:SF1">
    <property type="entry name" value="CCA TRNA NUCLEOTIDYLTRANSFERASE 1, MITOCHONDRIAL"/>
    <property type="match status" value="1"/>
</dbReference>
<dbReference type="EC" id="2.7.7.72" evidence="11"/>
<evidence type="ECO:0000256" key="1">
    <source>
        <dbReference type="ARBA" id="ARBA00001946"/>
    </source>
</evidence>
<proteinExistence type="inferred from homology"/>
<dbReference type="SUPFAM" id="SSF81891">
    <property type="entry name" value="Poly A polymerase C-terminal region-like"/>
    <property type="match status" value="1"/>
</dbReference>
<keyword evidence="7" id="KW-0460">Magnesium</keyword>
<comment type="cofactor">
    <cofactor evidence="1">
        <name>Mg(2+)</name>
        <dbReference type="ChEBI" id="CHEBI:18420"/>
    </cofactor>
</comment>
<dbReference type="Proteomes" id="UP000255139">
    <property type="component" value="Unassembled WGS sequence"/>
</dbReference>
<accession>A0A377PTP2</accession>
<evidence type="ECO:0000256" key="3">
    <source>
        <dbReference type="ARBA" id="ARBA00022694"/>
    </source>
</evidence>
<dbReference type="InterPro" id="IPR002646">
    <property type="entry name" value="PolA_pol_head_dom"/>
</dbReference>
<dbReference type="Gene3D" id="3.30.460.10">
    <property type="entry name" value="Beta Polymerase, domain 2"/>
    <property type="match status" value="1"/>
</dbReference>
<organism evidence="11 14">
    <name type="scientific">Helicobacter muridarum</name>
    <dbReference type="NCBI Taxonomy" id="216"/>
    <lineage>
        <taxon>Bacteria</taxon>
        <taxon>Pseudomonadati</taxon>
        <taxon>Campylobacterota</taxon>
        <taxon>Epsilonproteobacteria</taxon>
        <taxon>Campylobacterales</taxon>
        <taxon>Helicobacteraceae</taxon>
        <taxon>Helicobacter</taxon>
    </lineage>
</organism>
<reference evidence="11 14" key="2">
    <citation type="submission" date="2018-06" db="EMBL/GenBank/DDBJ databases">
        <authorList>
            <consortium name="Pathogen Informatics"/>
            <person name="Doyle S."/>
        </authorList>
    </citation>
    <scope>NUCLEOTIDE SEQUENCE [LARGE SCALE GENOMIC DNA]</scope>
    <source>
        <strain evidence="11 14">NCTC12714</strain>
    </source>
</reference>
<protein>
    <submittedName>
        <fullName evidence="11">Poly(A) polymerase</fullName>
        <ecNumber evidence="11">2.7.7.72</ecNumber>
    </submittedName>
</protein>
<dbReference type="InterPro" id="IPR032828">
    <property type="entry name" value="PolyA_RNA-bd"/>
</dbReference>
<evidence type="ECO:0000259" key="9">
    <source>
        <dbReference type="Pfam" id="PF01743"/>
    </source>
</evidence>
<evidence type="ECO:0000313" key="14">
    <source>
        <dbReference type="Proteomes" id="UP000255139"/>
    </source>
</evidence>
<dbReference type="Proteomes" id="UP000029922">
    <property type="component" value="Unassembled WGS sequence"/>
</dbReference>
<evidence type="ECO:0000313" key="12">
    <source>
        <dbReference type="EMBL" id="TLE01112.1"/>
    </source>
</evidence>
<dbReference type="GO" id="GO:0000049">
    <property type="term" value="F:tRNA binding"/>
    <property type="evidence" value="ECO:0007669"/>
    <property type="project" value="TreeGrafter"/>
</dbReference>
<evidence type="ECO:0000313" key="13">
    <source>
        <dbReference type="Proteomes" id="UP000029922"/>
    </source>
</evidence>
<dbReference type="Pfam" id="PF12627">
    <property type="entry name" value="PolyA_pol_RNAbd"/>
    <property type="match status" value="1"/>
</dbReference>
<dbReference type="AlphaFoldDB" id="A0A377PTP2"/>